<evidence type="ECO:0000256" key="4">
    <source>
        <dbReference type="ARBA" id="ARBA00022759"/>
    </source>
</evidence>
<evidence type="ECO:0000256" key="8">
    <source>
        <dbReference type="SAM" id="Phobius"/>
    </source>
</evidence>
<proteinExistence type="predicted"/>
<evidence type="ECO:0008006" key="13">
    <source>
        <dbReference type="Google" id="ProtNLM"/>
    </source>
</evidence>
<organism evidence="11 12">
    <name type="scientific">Lolium multiflorum</name>
    <name type="common">Italian ryegrass</name>
    <name type="synonym">Lolium perenne subsp. multiflorum</name>
    <dbReference type="NCBI Taxonomy" id="4521"/>
    <lineage>
        <taxon>Eukaryota</taxon>
        <taxon>Viridiplantae</taxon>
        <taxon>Streptophyta</taxon>
        <taxon>Embryophyta</taxon>
        <taxon>Tracheophyta</taxon>
        <taxon>Spermatophyta</taxon>
        <taxon>Magnoliopsida</taxon>
        <taxon>Liliopsida</taxon>
        <taxon>Poales</taxon>
        <taxon>Poaceae</taxon>
        <taxon>BOP clade</taxon>
        <taxon>Pooideae</taxon>
        <taxon>Poodae</taxon>
        <taxon>Poeae</taxon>
        <taxon>Poeae Chloroplast Group 2 (Poeae type)</taxon>
        <taxon>Loliodinae</taxon>
        <taxon>Loliinae</taxon>
        <taxon>Lolium</taxon>
    </lineage>
</organism>
<dbReference type="Pfam" id="PF17921">
    <property type="entry name" value="Integrase_H2C2"/>
    <property type="match status" value="1"/>
</dbReference>
<evidence type="ECO:0000259" key="10">
    <source>
        <dbReference type="PROSITE" id="PS50994"/>
    </source>
</evidence>
<feature type="domain" description="Reverse transcriptase" evidence="9">
    <location>
        <begin position="1131"/>
        <end position="1310"/>
    </location>
</feature>
<keyword evidence="2" id="KW-0548">Nucleotidyltransferase</keyword>
<evidence type="ECO:0000259" key="9">
    <source>
        <dbReference type="PROSITE" id="PS50878"/>
    </source>
</evidence>
<dbReference type="InterPro" id="IPR043502">
    <property type="entry name" value="DNA/RNA_pol_sf"/>
</dbReference>
<keyword evidence="6" id="KW-0695">RNA-directed DNA polymerase</keyword>
<dbReference type="Pfam" id="PF00078">
    <property type="entry name" value="RVT_1"/>
    <property type="match status" value="1"/>
</dbReference>
<comment type="caution">
    <text evidence="11">The sequence shown here is derived from an EMBL/GenBank/DDBJ whole genome shotgun (WGS) entry which is preliminary data.</text>
</comment>
<dbReference type="InterPro" id="IPR056924">
    <property type="entry name" value="SH3_Tf2-1"/>
</dbReference>
<feature type="region of interest" description="Disordered" evidence="7">
    <location>
        <begin position="2279"/>
        <end position="2395"/>
    </location>
</feature>
<evidence type="ECO:0000313" key="12">
    <source>
        <dbReference type="Proteomes" id="UP001231189"/>
    </source>
</evidence>
<feature type="region of interest" description="Disordered" evidence="7">
    <location>
        <begin position="1"/>
        <end position="99"/>
    </location>
</feature>
<dbReference type="SUPFAM" id="SSF53098">
    <property type="entry name" value="Ribonuclease H-like"/>
    <property type="match status" value="2"/>
</dbReference>
<dbReference type="Proteomes" id="UP001231189">
    <property type="component" value="Unassembled WGS sequence"/>
</dbReference>
<name>A0AAD8VBX4_LOLMU</name>
<dbReference type="Pfam" id="PF17917">
    <property type="entry name" value="RT_RNaseH"/>
    <property type="match status" value="1"/>
</dbReference>
<evidence type="ECO:0000256" key="1">
    <source>
        <dbReference type="ARBA" id="ARBA00022679"/>
    </source>
</evidence>
<feature type="compositionally biased region" description="Acidic residues" evidence="7">
    <location>
        <begin position="780"/>
        <end position="805"/>
    </location>
</feature>
<gene>
    <name evidence="11" type="ORF">QYE76_027072</name>
</gene>
<feature type="region of interest" description="Disordered" evidence="7">
    <location>
        <begin position="747"/>
        <end position="831"/>
    </location>
</feature>
<dbReference type="PROSITE" id="PS50878">
    <property type="entry name" value="RT_POL"/>
    <property type="match status" value="1"/>
</dbReference>
<dbReference type="FunFam" id="3.30.420.10:FF:000032">
    <property type="entry name" value="Retrovirus-related Pol polyprotein from transposon 297-like Protein"/>
    <property type="match status" value="2"/>
</dbReference>
<dbReference type="InterPro" id="IPR043128">
    <property type="entry name" value="Rev_trsase/Diguanyl_cyclase"/>
</dbReference>
<evidence type="ECO:0000256" key="7">
    <source>
        <dbReference type="SAM" id="MobiDB-lite"/>
    </source>
</evidence>
<feature type="transmembrane region" description="Helical" evidence="8">
    <location>
        <begin position="207"/>
        <end position="229"/>
    </location>
</feature>
<reference evidence="11" key="1">
    <citation type="submission" date="2023-07" db="EMBL/GenBank/DDBJ databases">
        <title>A chromosome-level genome assembly of Lolium multiflorum.</title>
        <authorList>
            <person name="Chen Y."/>
            <person name="Copetti D."/>
            <person name="Kolliker R."/>
            <person name="Studer B."/>
        </authorList>
    </citation>
    <scope>NUCLEOTIDE SEQUENCE</scope>
    <source>
        <strain evidence="11">02402/16</strain>
        <tissue evidence="11">Leaf</tissue>
    </source>
</reference>
<dbReference type="FunFam" id="1.10.340.70:FF:000001">
    <property type="entry name" value="Retrovirus-related Pol polyprotein from transposon gypsy-like Protein"/>
    <property type="match status" value="1"/>
</dbReference>
<feature type="compositionally biased region" description="Low complexity" evidence="7">
    <location>
        <begin position="762"/>
        <end position="777"/>
    </location>
</feature>
<feature type="region of interest" description="Disordered" evidence="7">
    <location>
        <begin position="849"/>
        <end position="923"/>
    </location>
</feature>
<dbReference type="InterPro" id="IPR041373">
    <property type="entry name" value="RT_RNaseH"/>
</dbReference>
<feature type="compositionally biased region" description="Polar residues" evidence="7">
    <location>
        <begin position="865"/>
        <end position="892"/>
    </location>
</feature>
<dbReference type="Pfam" id="PF24626">
    <property type="entry name" value="SH3_Tf2-1"/>
    <property type="match status" value="2"/>
</dbReference>
<dbReference type="GO" id="GO:0003676">
    <property type="term" value="F:nucleic acid binding"/>
    <property type="evidence" value="ECO:0007669"/>
    <property type="project" value="InterPro"/>
</dbReference>
<dbReference type="InterPro" id="IPR001584">
    <property type="entry name" value="Integrase_cat-core"/>
</dbReference>
<evidence type="ECO:0000256" key="2">
    <source>
        <dbReference type="ARBA" id="ARBA00022695"/>
    </source>
</evidence>
<dbReference type="PROSITE" id="PS50994">
    <property type="entry name" value="INTEGRASE"/>
    <property type="match status" value="2"/>
</dbReference>
<keyword evidence="8" id="KW-0472">Membrane</keyword>
<feature type="compositionally biased region" description="Basic residues" evidence="7">
    <location>
        <begin position="815"/>
        <end position="824"/>
    </location>
</feature>
<dbReference type="CDD" id="cd01647">
    <property type="entry name" value="RT_LTR"/>
    <property type="match status" value="1"/>
</dbReference>
<dbReference type="Gene3D" id="3.10.20.370">
    <property type="match status" value="1"/>
</dbReference>
<feature type="compositionally biased region" description="Basic and acidic residues" evidence="7">
    <location>
        <begin position="2283"/>
        <end position="2313"/>
    </location>
</feature>
<dbReference type="Pfam" id="PF00665">
    <property type="entry name" value="rve"/>
    <property type="match status" value="1"/>
</dbReference>
<dbReference type="GO" id="GO:0015074">
    <property type="term" value="P:DNA integration"/>
    <property type="evidence" value="ECO:0007669"/>
    <property type="project" value="InterPro"/>
</dbReference>
<evidence type="ECO:0000256" key="5">
    <source>
        <dbReference type="ARBA" id="ARBA00022801"/>
    </source>
</evidence>
<dbReference type="InterPro" id="IPR012337">
    <property type="entry name" value="RNaseH-like_sf"/>
</dbReference>
<feature type="compositionally biased region" description="Basic and acidic residues" evidence="7">
    <location>
        <begin position="2034"/>
        <end position="2043"/>
    </location>
</feature>
<dbReference type="InterPro" id="IPR041588">
    <property type="entry name" value="Integrase_H2C2"/>
</dbReference>
<feature type="domain" description="Integrase catalytic" evidence="10">
    <location>
        <begin position="2072"/>
        <end position="2175"/>
    </location>
</feature>
<keyword evidence="12" id="KW-1185">Reference proteome</keyword>
<protein>
    <recommendedName>
        <fullName evidence="13">Reverse transcriptase</fullName>
    </recommendedName>
</protein>
<dbReference type="SUPFAM" id="SSF56672">
    <property type="entry name" value="DNA/RNA polymerases"/>
    <property type="match status" value="1"/>
</dbReference>
<dbReference type="GO" id="GO:0003964">
    <property type="term" value="F:RNA-directed DNA polymerase activity"/>
    <property type="evidence" value="ECO:0007669"/>
    <property type="project" value="UniProtKB-KW"/>
</dbReference>
<dbReference type="CDD" id="cd09274">
    <property type="entry name" value="RNase_HI_RT_Ty3"/>
    <property type="match status" value="1"/>
</dbReference>
<feature type="compositionally biased region" description="Basic and acidic residues" evidence="7">
    <location>
        <begin position="63"/>
        <end position="72"/>
    </location>
</feature>
<dbReference type="Gene3D" id="3.30.420.10">
    <property type="entry name" value="Ribonuclease H-like superfamily/Ribonuclease H"/>
    <property type="match status" value="2"/>
</dbReference>
<keyword evidence="1" id="KW-0808">Transferase</keyword>
<keyword evidence="8" id="KW-1133">Transmembrane helix</keyword>
<dbReference type="EMBL" id="JAUUTY010000323">
    <property type="protein sequence ID" value="KAK1601967.1"/>
    <property type="molecule type" value="Genomic_DNA"/>
</dbReference>
<dbReference type="InterPro" id="IPR000477">
    <property type="entry name" value="RT_dom"/>
</dbReference>
<evidence type="ECO:0000313" key="11">
    <source>
        <dbReference type="EMBL" id="KAK1601967.1"/>
    </source>
</evidence>
<evidence type="ECO:0000256" key="3">
    <source>
        <dbReference type="ARBA" id="ARBA00022722"/>
    </source>
</evidence>
<dbReference type="FunFam" id="3.30.70.270:FF:000020">
    <property type="entry name" value="Transposon Tf2-6 polyprotein-like Protein"/>
    <property type="match status" value="1"/>
</dbReference>
<dbReference type="GO" id="GO:0016787">
    <property type="term" value="F:hydrolase activity"/>
    <property type="evidence" value="ECO:0007669"/>
    <property type="project" value="UniProtKB-KW"/>
</dbReference>
<feature type="domain" description="Integrase catalytic" evidence="10">
    <location>
        <begin position="1648"/>
        <end position="1808"/>
    </location>
</feature>
<accession>A0AAD8VBX4</accession>
<feature type="region of interest" description="Disordered" evidence="7">
    <location>
        <begin position="1994"/>
        <end position="2069"/>
    </location>
</feature>
<dbReference type="InterPro" id="IPR036397">
    <property type="entry name" value="RNaseH_sf"/>
</dbReference>
<feature type="compositionally biased region" description="Low complexity" evidence="7">
    <location>
        <begin position="894"/>
        <end position="922"/>
    </location>
</feature>
<feature type="compositionally biased region" description="Basic and acidic residues" evidence="7">
    <location>
        <begin position="2321"/>
        <end position="2341"/>
    </location>
</feature>
<sequence>MAKESPKWTNNTNPRHICQGADVDKDQERRNHHGAWKKEEEEGKKRRRKRKKRREEQAGQPRGRSDRATDRTGRRRGRSDRATDRARPGLVPEANRTESARFPAYKATQVEKVQVGGSNPTNPVWGRSDRAVDRVVRSLVRSTGRKPETSQIPSGWLPVRGLGAPGLWPGLTGLCAGLSGLWPGLTGLCARLPGLWPGLTGRASSSLLFFLFLLLFFHAPWGFLLSWSLSTSAPIDIMMIGMSSEASDDILGTPDLQTYCLANMYSDEEDTEEYTEHFEEDASSSTADVEEHVELYTDYGSASIANMTDIEELYTDYGSESIANMDDIDELYIDTCSTSMDDMVEHHDEDDIDPTMHTADAPTYPYLANGATYEDRGPPRWHHHIIDIMDIIWSIKSAPNMSHHLGKARTVIDSHHLMIVVDHHHLMVYIDILPHMIFDDTTQDMVMRQEDESLDMKTFLIRRLLPLAPPPQWPLPRHMPMDSDATSASNKATFHGNVPISYVSAKKLYFDELNAQVSKMPPLEDDLGGDGVEHGEHGILPSPTEAHGVEMVEHGIFPSTKEAHGDEQVEPTPTCLIDELVPTPCEHESHLAHLSESDSELSDFHPICEFECFHLEDMSDTQSSTEDEFPLMEKMYMVHEDDDISPCLLQDGHVDHMDPPTSTTPTSHESAFKGTESANVDPDTMTNAEMHAHFLHLLGGHATDVDGRLGDVDAKLTDALDKIEGLEAAFNSKLDAKFQELLTRLPPPRANVQRRARRVPRADVPAGTAPAAAAAHDAPSDEGYEDYGGNEDEQVDENMLDDEEVQQPAPGRPRQLNRHARPPPRPHILDYKEYNTITRLFHLACKAEREVQDRQPPWRKANVSAGRTSSWTTRQSAPQSRGATPAPSTSKYTAPASRAPPAATSPPSAGPPRSSSSMASTGKTRDIQCRKCLGFGHIERECRTKRVMLVREDGEYDSASDFDEDTLALIAARDGANSDSEREMEVMEADTADQYRSLVAQRVLSVQLSKAEHDQRHNLFQTRGVVKERAIRIIIDGGSCNNLASVDMVEKLSLPTRQRTHPYYIQWFESSRKLKEFIDVFPQDVPPGLPPIRGIEHQIDLIPGASLPNRAPYRTNPEETKEIQRQIQVLQDKGYIRESLSPCAVPIILVPKKDGSSRLCTDCRSINNITIRYRHPIPRLDDMLDELSGSIMFSKVDLRSGYHQIRMQLGDEWKTAFKTKFGLYEWLVMPFGLTNAPSTFMRLMNEVLRAFIGRFVVVYFDDILIYSKSLEEHLDHLRVVFNALRDARLYGNLEKCTFCTNRVAFLGYVVTAQGIEVDPAKIEAIENWPQPKTVTQVRSFLGLAGFYRRFVKDFGSIAAPLNELTKKDVPFVWGDAQQDAFMILKDKLTHAPLLQLPDFNKTFELECDASGIGLGGVLLQEGKPVAYFSEKLSGPSLNYSTYDKELYALVRTLQTWQHYLWPKEFVIHSDHESLKHIRSQAKLNRRHAKWVEFIESFPYVIKHKKGKDNVIADALSRRYTMLSQLDFKIFGLETIKEQYLHDADFKDVLLNCKDGRTWNKFVLNDGFVFRANKLCIPDSSVRLLLLQEAHGGGLMGHFGVKKTEDVLAAHFFWPRMRRDVERFVARCTTCQKAKSRLNPHGLYMPLPVPSVPWEDISMDFVLGLPRTQKGRDSIFVVVDRFSKMAHFIPCHKTDDATHVADLFFREIVRLHGVPNTIVSDRDTKFLSHFWRCLWAKLGTKLLFSTTCHPQTDGQTEVVNRTLSTMLRAVLKKNLKLWEECLPHIEFAYNRSLHSTTKMCPFEIVYGFVPRAPIDLLPLPSSVQNDLDATQRAELILKLHETTKDNIQRMNAKYKIAGDRGRKHVVFDVGDLVWLHLRKDRFPALRKSKLMPRAAGPFKVLEKINDNAYKLELPAELGPVSPTFNIADLKPYFGEEDEIASRTTSIQEGEHDEDIPSIDTTAVPTATQIEGPITRARAKQLNYQVGIKTLAGADVDKDQERRNHHGAWKKEEEEGKKRRRKRKKRREEQAGQPRGRSDRATDRTGRRRGRSDRATDRARPGLVPEANRTESAREVVRLHGIPASIVSDRDVKFMSYLWKSLMAKFGVKLLFSSSSHPQTDGQTEVVNRSLSTLLRTLVKTNLKSWEDCLPHAEFAYNRAKHSTTSRSPFMIVYGFEPPTALDILPLPLHERTNMDFDKRTTAMKKLHEETRATIQEHVLRQANRLNAKKKERVFEEGDLVWIHLRKERFPQERNSKLKPRGDGPFKVLKRINNNAYVIDIPTSKYKEHQDPGGEDEPGTREGEEQRDMKMDTKLDPTSLKALEGREDAGRSRTLRPDPDRTTGPRPGQPVANRISHKLVETGRKSARPVDRTHDRTPAPGRPTSLNRIHRRPHQPA</sequence>
<dbReference type="Gene3D" id="3.10.10.10">
    <property type="entry name" value="HIV Type 1 Reverse Transcriptase, subunit A, domain 1"/>
    <property type="match status" value="1"/>
</dbReference>
<dbReference type="Gene3D" id="1.10.340.70">
    <property type="match status" value="1"/>
</dbReference>
<dbReference type="PANTHER" id="PTHR35046">
    <property type="entry name" value="ZINC KNUCKLE (CCHC-TYPE) FAMILY PROTEIN"/>
    <property type="match status" value="1"/>
</dbReference>
<evidence type="ECO:0000256" key="6">
    <source>
        <dbReference type="ARBA" id="ARBA00022918"/>
    </source>
</evidence>
<dbReference type="PANTHER" id="PTHR35046:SF9">
    <property type="entry name" value="RNA-DIRECTED DNA POLYMERASE"/>
    <property type="match status" value="1"/>
</dbReference>
<dbReference type="Gene3D" id="3.30.70.270">
    <property type="match status" value="2"/>
</dbReference>
<keyword evidence="4" id="KW-0255">Endonuclease</keyword>
<keyword evidence="8" id="KW-0812">Transmembrane</keyword>
<keyword evidence="5" id="KW-0378">Hydrolase</keyword>
<feature type="compositionally biased region" description="Basic residues" evidence="7">
    <location>
        <begin position="2386"/>
        <end position="2395"/>
    </location>
</feature>
<feature type="compositionally biased region" description="Basic and acidic residues" evidence="7">
    <location>
        <begin position="2356"/>
        <end position="2375"/>
    </location>
</feature>
<dbReference type="CDD" id="cd00303">
    <property type="entry name" value="retropepsin_like"/>
    <property type="match status" value="1"/>
</dbReference>
<dbReference type="GO" id="GO:0004519">
    <property type="term" value="F:endonuclease activity"/>
    <property type="evidence" value="ECO:0007669"/>
    <property type="project" value="UniProtKB-KW"/>
</dbReference>
<keyword evidence="3" id="KW-0540">Nuclease</keyword>